<evidence type="ECO:0000313" key="1">
    <source>
        <dbReference type="EMBL" id="KAK3776310.1"/>
    </source>
</evidence>
<protein>
    <submittedName>
        <fullName evidence="1">Uncharacterized protein</fullName>
    </submittedName>
</protein>
<dbReference type="AlphaFoldDB" id="A0AAE1DNF9"/>
<sequence>MMAGTGSGRLWANLVSVIPRPGPGWRAVLYRRHTAGAAAGPRLASLAGYPPRSALMPDSELPLSAHGWAAWDSR</sequence>
<dbReference type="Proteomes" id="UP001283361">
    <property type="component" value="Unassembled WGS sequence"/>
</dbReference>
<keyword evidence="2" id="KW-1185">Reference proteome</keyword>
<organism evidence="1 2">
    <name type="scientific">Elysia crispata</name>
    <name type="common">lettuce slug</name>
    <dbReference type="NCBI Taxonomy" id="231223"/>
    <lineage>
        <taxon>Eukaryota</taxon>
        <taxon>Metazoa</taxon>
        <taxon>Spiralia</taxon>
        <taxon>Lophotrochozoa</taxon>
        <taxon>Mollusca</taxon>
        <taxon>Gastropoda</taxon>
        <taxon>Heterobranchia</taxon>
        <taxon>Euthyneura</taxon>
        <taxon>Panpulmonata</taxon>
        <taxon>Sacoglossa</taxon>
        <taxon>Placobranchoidea</taxon>
        <taxon>Plakobranchidae</taxon>
        <taxon>Elysia</taxon>
    </lineage>
</organism>
<proteinExistence type="predicted"/>
<name>A0AAE1DNF9_9GAST</name>
<evidence type="ECO:0000313" key="2">
    <source>
        <dbReference type="Proteomes" id="UP001283361"/>
    </source>
</evidence>
<gene>
    <name evidence="1" type="ORF">RRG08_039896</name>
</gene>
<accession>A0AAE1DNF9</accession>
<dbReference type="EMBL" id="JAWDGP010003233">
    <property type="protein sequence ID" value="KAK3776310.1"/>
    <property type="molecule type" value="Genomic_DNA"/>
</dbReference>
<reference evidence="1" key="1">
    <citation type="journal article" date="2023" name="G3 (Bethesda)">
        <title>A reference genome for the long-term kleptoplast-retaining sea slug Elysia crispata morphotype clarki.</title>
        <authorList>
            <person name="Eastman K.E."/>
            <person name="Pendleton A.L."/>
            <person name="Shaikh M.A."/>
            <person name="Suttiyut T."/>
            <person name="Ogas R."/>
            <person name="Tomko P."/>
            <person name="Gavelis G."/>
            <person name="Widhalm J.R."/>
            <person name="Wisecaver J.H."/>
        </authorList>
    </citation>
    <scope>NUCLEOTIDE SEQUENCE</scope>
    <source>
        <strain evidence="1">ECLA1</strain>
    </source>
</reference>
<comment type="caution">
    <text evidence="1">The sequence shown here is derived from an EMBL/GenBank/DDBJ whole genome shotgun (WGS) entry which is preliminary data.</text>
</comment>